<proteinExistence type="predicted"/>
<evidence type="ECO:0000256" key="1">
    <source>
        <dbReference type="SAM" id="MobiDB-lite"/>
    </source>
</evidence>
<organism evidence="3 4">
    <name type="scientific">Flaviflexus equikiangi</name>
    <dbReference type="NCBI Taxonomy" id="2758573"/>
    <lineage>
        <taxon>Bacteria</taxon>
        <taxon>Bacillati</taxon>
        <taxon>Actinomycetota</taxon>
        <taxon>Actinomycetes</taxon>
        <taxon>Actinomycetales</taxon>
        <taxon>Actinomycetaceae</taxon>
        <taxon>Flaviflexus</taxon>
    </lineage>
</organism>
<evidence type="ECO:0000313" key="4">
    <source>
        <dbReference type="Proteomes" id="UP000705983"/>
    </source>
</evidence>
<accession>A0ABS2TGA9</accession>
<dbReference type="RefSeq" id="WP_204736323.1">
    <property type="nucleotide sequence ID" value="NZ_JACEXG010000004.1"/>
</dbReference>
<evidence type="ECO:0000313" key="3">
    <source>
        <dbReference type="EMBL" id="MBM9433671.1"/>
    </source>
</evidence>
<name>A0ABS2TGA9_9ACTO</name>
<protein>
    <recommendedName>
        <fullName evidence="2">Type ISP restriction-modification enzyme LLaBIII C-terminal specificity domain-containing protein</fullName>
    </recommendedName>
</protein>
<feature type="domain" description="Type ISP restriction-modification enzyme LLaBIII C-terminal specificity" evidence="2">
    <location>
        <begin position="43"/>
        <end position="241"/>
    </location>
</feature>
<reference evidence="4" key="1">
    <citation type="submission" date="2021-02" db="EMBL/GenBank/DDBJ databases">
        <title>Leucobacter sp. CX169.</title>
        <authorList>
            <person name="Cheng Y."/>
        </authorList>
    </citation>
    <scope>NUCLEOTIDE SEQUENCE [LARGE SCALE GENOMIC DNA]</scope>
    <source>
        <strain evidence="4">JY899</strain>
    </source>
</reference>
<dbReference type="InterPro" id="IPR041635">
    <property type="entry name" value="Type_ISP_LLaBIII_C"/>
</dbReference>
<feature type="region of interest" description="Disordered" evidence="1">
    <location>
        <begin position="1"/>
        <end position="21"/>
    </location>
</feature>
<dbReference type="Proteomes" id="UP000705983">
    <property type="component" value="Unassembled WGS sequence"/>
</dbReference>
<comment type="caution">
    <text evidence="3">The sequence shown here is derived from an EMBL/GenBank/DDBJ whole genome shotgun (WGS) entry which is preliminary data.</text>
</comment>
<sequence length="264" mass="30056">MCRSQHSSALPRRRGEQIRTPAGELDLSGATAITQISPGQAGEVFDGYRRVDNITDEILSIYQQALGVDITKDDIFYFVYGQLHDPGYREAYETDLKKMLPHIETPTDRRRFDQLTAAGRELVELHVNYEDVEPYPVTVDVKKTADPGDRETWRVQKLRWAKRTDPDTGKNVDDVTTMIYNSKVTIRDIPEEANHYMLGSRSALAWIIDRHQVKKDKASGIINDPNDWADEIGNPHYIVDLIAKVTRVAVETVRIVDTLSEDTE</sequence>
<dbReference type="Pfam" id="PF18135">
    <property type="entry name" value="Type_ISP_C"/>
    <property type="match status" value="1"/>
</dbReference>
<dbReference type="EMBL" id="JAFFJS010000004">
    <property type="protein sequence ID" value="MBM9433671.1"/>
    <property type="molecule type" value="Genomic_DNA"/>
</dbReference>
<gene>
    <name evidence="3" type="ORF">JVW63_08175</name>
</gene>
<evidence type="ECO:0000259" key="2">
    <source>
        <dbReference type="Pfam" id="PF18135"/>
    </source>
</evidence>
<keyword evidence="4" id="KW-1185">Reference proteome</keyword>